<dbReference type="NCBIfam" id="TIGR02433">
    <property type="entry name" value="lysidine_TilS_C"/>
    <property type="match status" value="1"/>
</dbReference>
<keyword evidence="11" id="KW-1185">Reference proteome</keyword>
<dbReference type="HAMAP" id="MF_01161">
    <property type="entry name" value="tRNA_Ile_lys_synt"/>
    <property type="match status" value="1"/>
</dbReference>
<dbReference type="Pfam" id="PF01171">
    <property type="entry name" value="ATP_bind_3"/>
    <property type="match status" value="1"/>
</dbReference>
<dbReference type="NCBIfam" id="TIGR02432">
    <property type="entry name" value="lysidine_TilS_N"/>
    <property type="match status" value="1"/>
</dbReference>
<evidence type="ECO:0000313" key="11">
    <source>
        <dbReference type="Proteomes" id="UP000647339"/>
    </source>
</evidence>
<dbReference type="EC" id="6.3.4.19" evidence="8"/>
<dbReference type="Pfam" id="PF11734">
    <property type="entry name" value="TilS_C"/>
    <property type="match status" value="1"/>
</dbReference>
<reference evidence="11" key="1">
    <citation type="journal article" date="2019" name="Int. J. Syst. Evol. Microbiol.">
        <title>The Global Catalogue of Microorganisms (GCM) 10K type strain sequencing project: providing services to taxonomists for standard genome sequencing and annotation.</title>
        <authorList>
            <consortium name="The Broad Institute Genomics Platform"/>
            <consortium name="The Broad Institute Genome Sequencing Center for Infectious Disease"/>
            <person name="Wu L."/>
            <person name="Ma J."/>
        </authorList>
    </citation>
    <scope>NUCLEOTIDE SEQUENCE [LARGE SCALE GENOMIC DNA]</scope>
    <source>
        <strain evidence="11">CGMCC 1.15407</strain>
    </source>
</reference>
<comment type="function">
    <text evidence="8">Ligates lysine onto the cytidine present at position 34 of the AUA codon-specific tRNA(Ile) that contains the anticodon CAU, in an ATP-dependent manner. Cytidine is converted to lysidine, thus changing the amino acid specificity of the tRNA from methionine to isoleucine.</text>
</comment>
<dbReference type="Proteomes" id="UP000647339">
    <property type="component" value="Unassembled WGS sequence"/>
</dbReference>
<dbReference type="InterPro" id="IPR012796">
    <property type="entry name" value="Lysidine-tRNA-synth_C"/>
</dbReference>
<comment type="domain">
    <text evidence="8">The N-terminal region contains the highly conserved SGGXDS motif, predicted to be a P-loop motif involved in ATP binding.</text>
</comment>
<dbReference type="SUPFAM" id="SSF56037">
    <property type="entry name" value="PheT/TilS domain"/>
    <property type="match status" value="1"/>
</dbReference>
<sequence>MLDQFINHIRTKNILDTSKPYLLATSGGVDSVALAWLLKKAGVGLRIAHCNFGLRGTESDGDEVFVRELAEKLGVPISVRRFDTKRYASAHGISTQMAARDLRYTWFDSLRKEYALCGIIVAHHADDQLETILLNLMRGTGIEGVYGMAEIREHVIRPLLPFTRRQLEVFMAEEQLSWREDSSNSQSDYKRNFLRNEVLPLMKSHDDHVEEKLHMSFERIKDTGKAFFYLYGAWKKQAVKQEGKVFFLEKASLENVPGKSSLLYYWLRDYGFNAAQVDDMLAVLWSAEVGQRFESTDFMVNIDRDHLLLGRKQAPFVAFELAKTDLELSFEDKVYDVLVMGGDVPVDVKKINAMLDRNSLEFPLKLRKWKEGDRFRPLGMKKFKKISDFLIDLKVPVIVKNNVKVLCDANGEVVWVVGYRVDDRFKITSTTKEVLYFKLK</sequence>
<keyword evidence="5 8" id="KW-0547">Nucleotide-binding</keyword>
<feature type="domain" description="Lysidine-tRNA(Ile) synthetase C-terminal" evidence="9">
    <location>
        <begin position="364"/>
        <end position="437"/>
    </location>
</feature>
<dbReference type="InterPro" id="IPR011063">
    <property type="entry name" value="TilS/TtcA_N"/>
</dbReference>
<dbReference type="Gene3D" id="3.40.50.620">
    <property type="entry name" value="HUPs"/>
    <property type="match status" value="1"/>
</dbReference>
<evidence type="ECO:0000256" key="5">
    <source>
        <dbReference type="ARBA" id="ARBA00022741"/>
    </source>
</evidence>
<comment type="caution">
    <text evidence="10">The sequence shown here is derived from an EMBL/GenBank/DDBJ whole genome shotgun (WGS) entry which is preliminary data.</text>
</comment>
<evidence type="ECO:0000313" key="10">
    <source>
        <dbReference type="EMBL" id="GGF18764.1"/>
    </source>
</evidence>
<evidence type="ECO:0000256" key="1">
    <source>
        <dbReference type="ARBA" id="ARBA00004496"/>
    </source>
</evidence>
<organism evidence="10 11">
    <name type="scientific">Echinicola rosea</name>
    <dbReference type="NCBI Taxonomy" id="1807691"/>
    <lineage>
        <taxon>Bacteria</taxon>
        <taxon>Pseudomonadati</taxon>
        <taxon>Bacteroidota</taxon>
        <taxon>Cytophagia</taxon>
        <taxon>Cytophagales</taxon>
        <taxon>Cyclobacteriaceae</taxon>
        <taxon>Echinicola</taxon>
    </lineage>
</organism>
<dbReference type="RefSeq" id="WP_137402421.1">
    <property type="nucleotide sequence ID" value="NZ_BMIU01000001.1"/>
</dbReference>
<gene>
    <name evidence="8 10" type="primary">tilS</name>
    <name evidence="10" type="ORF">GCM10011339_03430</name>
</gene>
<protein>
    <recommendedName>
        <fullName evidence="8">tRNA(Ile)-lysidine synthase</fullName>
        <ecNumber evidence="8">6.3.4.19</ecNumber>
    </recommendedName>
    <alternativeName>
        <fullName evidence="8">tRNA(Ile)-2-lysyl-cytidine synthase</fullName>
    </alternativeName>
    <alternativeName>
        <fullName evidence="8">tRNA(Ile)-lysidine synthetase</fullName>
    </alternativeName>
</protein>
<evidence type="ECO:0000256" key="8">
    <source>
        <dbReference type="HAMAP-Rule" id="MF_01161"/>
    </source>
</evidence>
<keyword evidence="6 8" id="KW-0067">ATP-binding</keyword>
<comment type="similarity">
    <text evidence="8">Belongs to the tRNA(Ile)-lysidine synthase family.</text>
</comment>
<dbReference type="CDD" id="cd01992">
    <property type="entry name" value="TilS_N"/>
    <property type="match status" value="1"/>
</dbReference>
<feature type="binding site" evidence="8">
    <location>
        <begin position="26"/>
        <end position="31"/>
    </location>
    <ligand>
        <name>ATP</name>
        <dbReference type="ChEBI" id="CHEBI:30616"/>
    </ligand>
</feature>
<keyword evidence="3 8" id="KW-0436">Ligase</keyword>
<proteinExistence type="inferred from homology"/>
<dbReference type="InterPro" id="IPR012094">
    <property type="entry name" value="tRNA_Ile_lys_synt"/>
</dbReference>
<dbReference type="InterPro" id="IPR012795">
    <property type="entry name" value="tRNA_Ile_lys_synt_N"/>
</dbReference>
<evidence type="ECO:0000256" key="7">
    <source>
        <dbReference type="ARBA" id="ARBA00048539"/>
    </source>
</evidence>
<name>A0ABQ1UJC7_9BACT</name>
<comment type="catalytic activity">
    <reaction evidence="7 8">
        <text>cytidine(34) in tRNA(Ile2) + L-lysine + ATP = lysidine(34) in tRNA(Ile2) + AMP + diphosphate + H(+)</text>
        <dbReference type="Rhea" id="RHEA:43744"/>
        <dbReference type="Rhea" id="RHEA-COMP:10625"/>
        <dbReference type="Rhea" id="RHEA-COMP:10670"/>
        <dbReference type="ChEBI" id="CHEBI:15378"/>
        <dbReference type="ChEBI" id="CHEBI:30616"/>
        <dbReference type="ChEBI" id="CHEBI:32551"/>
        <dbReference type="ChEBI" id="CHEBI:33019"/>
        <dbReference type="ChEBI" id="CHEBI:82748"/>
        <dbReference type="ChEBI" id="CHEBI:83665"/>
        <dbReference type="ChEBI" id="CHEBI:456215"/>
        <dbReference type="EC" id="6.3.4.19"/>
    </reaction>
</comment>
<keyword evidence="2 8" id="KW-0963">Cytoplasm</keyword>
<dbReference type="InterPro" id="IPR014729">
    <property type="entry name" value="Rossmann-like_a/b/a_fold"/>
</dbReference>
<dbReference type="SUPFAM" id="SSF52402">
    <property type="entry name" value="Adenine nucleotide alpha hydrolases-like"/>
    <property type="match status" value="1"/>
</dbReference>
<evidence type="ECO:0000256" key="6">
    <source>
        <dbReference type="ARBA" id="ARBA00022840"/>
    </source>
</evidence>
<dbReference type="PANTHER" id="PTHR43033">
    <property type="entry name" value="TRNA(ILE)-LYSIDINE SYNTHASE-RELATED"/>
    <property type="match status" value="1"/>
</dbReference>
<accession>A0ABQ1UJC7</accession>
<dbReference type="SMART" id="SM00977">
    <property type="entry name" value="TilS_C"/>
    <property type="match status" value="1"/>
</dbReference>
<evidence type="ECO:0000256" key="2">
    <source>
        <dbReference type="ARBA" id="ARBA00022490"/>
    </source>
</evidence>
<keyword evidence="4 8" id="KW-0819">tRNA processing</keyword>
<evidence type="ECO:0000259" key="9">
    <source>
        <dbReference type="SMART" id="SM00977"/>
    </source>
</evidence>
<dbReference type="EMBL" id="BMIU01000001">
    <property type="protein sequence ID" value="GGF18764.1"/>
    <property type="molecule type" value="Genomic_DNA"/>
</dbReference>
<dbReference type="PANTHER" id="PTHR43033:SF1">
    <property type="entry name" value="TRNA(ILE)-LYSIDINE SYNTHASE-RELATED"/>
    <property type="match status" value="1"/>
</dbReference>
<evidence type="ECO:0000256" key="3">
    <source>
        <dbReference type="ARBA" id="ARBA00022598"/>
    </source>
</evidence>
<comment type="subcellular location">
    <subcellularLocation>
        <location evidence="1 8">Cytoplasm</location>
    </subcellularLocation>
</comment>
<evidence type="ECO:0000256" key="4">
    <source>
        <dbReference type="ARBA" id="ARBA00022694"/>
    </source>
</evidence>